<dbReference type="Proteomes" id="UP001140206">
    <property type="component" value="Unassembled WGS sequence"/>
</dbReference>
<dbReference type="SMART" id="SM00128">
    <property type="entry name" value="IPPc"/>
    <property type="match status" value="1"/>
</dbReference>
<name>A0AAV8ALS6_9POAL</name>
<evidence type="ECO:0000313" key="6">
    <source>
        <dbReference type="Proteomes" id="UP001140206"/>
    </source>
</evidence>
<dbReference type="PANTHER" id="PTHR45666">
    <property type="entry name" value="TYPE IV INOSITOL POLYPHOSPHATE 5-PHOSPHATASE 9"/>
    <property type="match status" value="1"/>
</dbReference>
<dbReference type="GO" id="GO:0034485">
    <property type="term" value="F:phosphatidylinositol-3,4,5-trisphosphate 5-phosphatase activity"/>
    <property type="evidence" value="ECO:0007669"/>
    <property type="project" value="TreeGrafter"/>
</dbReference>
<dbReference type="AlphaFoldDB" id="A0AAV8ALS6"/>
<feature type="compositionally biased region" description="Polar residues" evidence="3">
    <location>
        <begin position="201"/>
        <end position="223"/>
    </location>
</feature>
<feature type="region of interest" description="Disordered" evidence="3">
    <location>
        <begin position="181"/>
        <end position="223"/>
    </location>
</feature>
<dbReference type="GO" id="GO:0046856">
    <property type="term" value="P:phosphatidylinositol dephosphorylation"/>
    <property type="evidence" value="ECO:0007669"/>
    <property type="project" value="InterPro"/>
</dbReference>
<feature type="compositionally biased region" description="Polar residues" evidence="3">
    <location>
        <begin position="24"/>
        <end position="35"/>
    </location>
</feature>
<feature type="region of interest" description="Disordered" evidence="3">
    <location>
        <begin position="15"/>
        <end position="83"/>
    </location>
</feature>
<keyword evidence="6" id="KW-1185">Reference proteome</keyword>
<feature type="compositionally biased region" description="Polar residues" evidence="3">
    <location>
        <begin position="46"/>
        <end position="67"/>
    </location>
</feature>
<dbReference type="Gene3D" id="3.60.10.10">
    <property type="entry name" value="Endonuclease/exonuclease/phosphatase"/>
    <property type="match status" value="2"/>
</dbReference>
<keyword evidence="2" id="KW-0378">Hydrolase</keyword>
<feature type="domain" description="Inositol polyphosphate-related phosphatase" evidence="4">
    <location>
        <begin position="105"/>
        <end position="479"/>
    </location>
</feature>
<accession>A0AAV8ALS6</accession>
<evidence type="ECO:0000256" key="3">
    <source>
        <dbReference type="SAM" id="MobiDB-lite"/>
    </source>
</evidence>
<gene>
    <name evidence="5" type="ORF">LUZ62_012987</name>
</gene>
<sequence>MALAYEEKKPFRPKVFWSKDKKNSNTSEKSIKSSGGDSGESPGHPNASSPSSFRYLSVQNTNRSPSASPAYYRSFSGTGKKTTEHKPIRFSSFRNHVTTPPVKTEAFRVFVATWNVGGKSPIMDLNLNDFLPENDHSDIYVLGFQEIVPLNAGNVLVIEDNEPASIWLALINQALNKSPQDLQDNDNFQFQPSHSRDSSQDMKSVSNNSSSHHPKTSSGGNSLIFQGPSLKSFSKAFMAHDRKHLKTCNCPVETTRKSYRDACFAPFSCKHSKKHETGSSDEGEEGEEEEEDGDDEMTSCTLDGVAFMATPVNQRKYNLVARGLMGYLGNKGCISVSMSLHQTSFCFICSHLASGEKEGDELRRNYDVIEILKNTQFQRICRRSGRRIPERITEHDRIIWLGDLNYRIALSYAEARKLLEETTGMLSLRKISSRLREKKDGYLRGGTKGRYILHLHTNTLLTPTHISEKLSHLRRKDEPRHGVIGYCGMEME</sequence>
<dbReference type="Pfam" id="PF22669">
    <property type="entry name" value="Exo_endo_phos2"/>
    <property type="match status" value="2"/>
</dbReference>
<comment type="caution">
    <text evidence="5">The sequence shown here is derived from an EMBL/GenBank/DDBJ whole genome shotgun (WGS) entry which is preliminary data.</text>
</comment>
<evidence type="ECO:0000313" key="5">
    <source>
        <dbReference type="EMBL" id="KAJ4730881.1"/>
    </source>
</evidence>
<comment type="similarity">
    <text evidence="1">Belongs to the inositol polyphosphate 5-phosphatase family.</text>
</comment>
<evidence type="ECO:0000259" key="4">
    <source>
        <dbReference type="SMART" id="SM00128"/>
    </source>
</evidence>
<reference evidence="5" key="1">
    <citation type="submission" date="2022-08" db="EMBL/GenBank/DDBJ databases">
        <authorList>
            <person name="Marques A."/>
        </authorList>
    </citation>
    <scope>NUCLEOTIDE SEQUENCE</scope>
    <source>
        <strain evidence="5">RhyPub2mFocal</strain>
        <tissue evidence="5">Leaves</tissue>
    </source>
</reference>
<feature type="compositionally biased region" description="Low complexity" evidence="3">
    <location>
        <begin position="181"/>
        <end position="191"/>
    </location>
</feature>
<dbReference type="InterPro" id="IPR036691">
    <property type="entry name" value="Endo/exonu/phosph_ase_sf"/>
</dbReference>
<feature type="compositionally biased region" description="Acidic residues" evidence="3">
    <location>
        <begin position="279"/>
        <end position="296"/>
    </location>
</feature>
<evidence type="ECO:0000256" key="2">
    <source>
        <dbReference type="ARBA" id="ARBA00022801"/>
    </source>
</evidence>
<dbReference type="GO" id="GO:0004439">
    <property type="term" value="F:phosphatidylinositol-4,5-bisphosphate 5-phosphatase activity"/>
    <property type="evidence" value="ECO:0007669"/>
    <property type="project" value="TreeGrafter"/>
</dbReference>
<dbReference type="SUPFAM" id="SSF56219">
    <property type="entry name" value="DNase I-like"/>
    <property type="match status" value="1"/>
</dbReference>
<protein>
    <submittedName>
        <fullName evidence="5">Type I inositol polyphosphate 5-phosphatase 5</fullName>
    </submittedName>
</protein>
<evidence type="ECO:0000256" key="1">
    <source>
        <dbReference type="ARBA" id="ARBA00010768"/>
    </source>
</evidence>
<dbReference type="GO" id="GO:0004445">
    <property type="term" value="F:inositol-polyphosphate 5-phosphatase activity"/>
    <property type="evidence" value="ECO:0007669"/>
    <property type="project" value="InterPro"/>
</dbReference>
<dbReference type="EMBL" id="JAMFTS010007809">
    <property type="protein sequence ID" value="KAJ4730881.1"/>
    <property type="molecule type" value="Genomic_DNA"/>
</dbReference>
<proteinExistence type="inferred from homology"/>
<dbReference type="PANTHER" id="PTHR45666:SF20">
    <property type="entry name" value="TYPE I INOSITOL POLYPHOSPHATE 5-PHOSPHATASE 10"/>
    <property type="match status" value="1"/>
</dbReference>
<dbReference type="InterPro" id="IPR045849">
    <property type="entry name" value="IP5P_plant"/>
</dbReference>
<feature type="region of interest" description="Disordered" evidence="3">
    <location>
        <begin position="271"/>
        <end position="296"/>
    </location>
</feature>
<organism evidence="5 6">
    <name type="scientific">Rhynchospora pubera</name>
    <dbReference type="NCBI Taxonomy" id="906938"/>
    <lineage>
        <taxon>Eukaryota</taxon>
        <taxon>Viridiplantae</taxon>
        <taxon>Streptophyta</taxon>
        <taxon>Embryophyta</taxon>
        <taxon>Tracheophyta</taxon>
        <taxon>Spermatophyta</taxon>
        <taxon>Magnoliopsida</taxon>
        <taxon>Liliopsida</taxon>
        <taxon>Poales</taxon>
        <taxon>Cyperaceae</taxon>
        <taxon>Cyperoideae</taxon>
        <taxon>Rhynchosporeae</taxon>
        <taxon>Rhynchospora</taxon>
    </lineage>
</organism>
<dbReference type="InterPro" id="IPR000300">
    <property type="entry name" value="IPPc"/>
</dbReference>